<dbReference type="KEGG" id="mgod:E7746_09325"/>
<feature type="region of interest" description="Disordered" evidence="1">
    <location>
        <begin position="480"/>
        <end position="504"/>
    </location>
</feature>
<reference evidence="2 3" key="1">
    <citation type="submission" date="2019-02" db="EMBL/GenBank/DDBJ databases">
        <title>Isolation and identification of novel species under the genus Muribaculum.</title>
        <authorList>
            <person name="Miyake S."/>
            <person name="Ding Y."/>
            <person name="Low A."/>
            <person name="Soh M."/>
            <person name="Seedorf H."/>
        </authorList>
    </citation>
    <scope>NUCLEOTIDE SEQUENCE [LARGE SCALE GENOMIC DNA]</scope>
    <source>
        <strain evidence="2 3">TLL-A4</strain>
    </source>
</reference>
<organism evidence="2 3">
    <name type="scientific">Muribaculum gordoncarteri</name>
    <dbReference type="NCBI Taxonomy" id="2530390"/>
    <lineage>
        <taxon>Bacteria</taxon>
        <taxon>Pseudomonadati</taxon>
        <taxon>Bacteroidota</taxon>
        <taxon>Bacteroidia</taxon>
        <taxon>Bacteroidales</taxon>
        <taxon>Muribaculaceae</taxon>
        <taxon>Muribaculum</taxon>
    </lineage>
</organism>
<dbReference type="Gene3D" id="3.40.50.300">
    <property type="entry name" value="P-loop containing nucleotide triphosphate hydrolases"/>
    <property type="match status" value="1"/>
</dbReference>
<sequence>MHYILQPGFKSTNGQIEILDSDSLCYIVKNNSKGATGVRTISRSLLNEYVDYFEKYPSNTAAQAREDLAGRTNIDKFEYGYTSTLTTMAKMVTGELLCSSDKAIAAASFNPVKRIDEPLQIIYYGAPGTGKSFTIDNKTDDGNSVRTTFHPDSDYASFVGAYKPTMENVPINSINGESVQFATGKNGHPGTEKKIVYKYVPQAFLKAYVAAWNDLTKPYFLIIEEINRGNCAQIFGDLFQLLDRNNAGSSSYAIHADEDITQFLSGDDKGFASLSDDQKDTIRAFVLHKDNGKTQALGQDILDGKLLLLPPNLYIWATMNTSDQSLFPIDSAFKRRWNWKYMPIEYHPIDKKTQQPIDWNFQIGDNIYSWGQFLSKINPEIYTLTESSDKQMGYFFAKADNATGIISEDVFLNKVLFYLWTDVFKDFDVSSELFKNKDKNRSFIFTDFFDKDQPHALANLMANFKLDIVDVDINSIKDEDSSEGEALENSQSQRDLSRYSINGEGKNNKRQTVLRSLRKYVEANPSLTAAEVIDKWNRVNPQIPYFILSASEYEARIADLPNQRDRFWSVATGDGEKVYITNQWNANRINELMRLVNSSDLGLNIEKVPE</sequence>
<dbReference type="Proteomes" id="UP000297031">
    <property type="component" value="Chromosome"/>
</dbReference>
<proteinExistence type="predicted"/>
<name>A0A4V1D1Q9_9BACT</name>
<evidence type="ECO:0000313" key="2">
    <source>
        <dbReference type="EMBL" id="QCD36067.1"/>
    </source>
</evidence>
<dbReference type="RefSeq" id="WP_136410623.1">
    <property type="nucleotide sequence ID" value="NZ_CP039393.1"/>
</dbReference>
<protein>
    <submittedName>
        <fullName evidence="2">DUF4268 domain-containing protein</fullName>
    </submittedName>
</protein>
<dbReference type="PANTHER" id="PTHR37291:SF1">
    <property type="entry name" value="TYPE IV METHYL-DIRECTED RESTRICTION ENZYME ECOKMCRB SUBUNIT"/>
    <property type="match status" value="1"/>
</dbReference>
<dbReference type="InterPro" id="IPR027417">
    <property type="entry name" value="P-loop_NTPase"/>
</dbReference>
<evidence type="ECO:0000313" key="3">
    <source>
        <dbReference type="Proteomes" id="UP000297031"/>
    </source>
</evidence>
<dbReference type="EMBL" id="CP039393">
    <property type="protein sequence ID" value="QCD36067.1"/>
    <property type="molecule type" value="Genomic_DNA"/>
</dbReference>
<dbReference type="AlphaFoldDB" id="A0A4V1D1Q9"/>
<accession>A0A4V1D1Q9</accession>
<gene>
    <name evidence="2" type="ORF">E7746_09325</name>
</gene>
<evidence type="ECO:0000256" key="1">
    <source>
        <dbReference type="SAM" id="MobiDB-lite"/>
    </source>
</evidence>
<dbReference type="InterPro" id="IPR052934">
    <property type="entry name" value="Methyl-DNA_Rec/Restrict_Enz"/>
</dbReference>
<dbReference type="PANTHER" id="PTHR37291">
    <property type="entry name" value="5-METHYLCYTOSINE-SPECIFIC RESTRICTION ENZYME B"/>
    <property type="match status" value="1"/>
</dbReference>
<keyword evidence="3" id="KW-1185">Reference proteome</keyword>
<dbReference type="OrthoDB" id="9781481at2"/>